<evidence type="ECO:0000256" key="2">
    <source>
        <dbReference type="ARBA" id="ARBA00022737"/>
    </source>
</evidence>
<dbReference type="SUPFAM" id="SSF52058">
    <property type="entry name" value="L domain-like"/>
    <property type="match status" value="1"/>
</dbReference>
<evidence type="ECO:0000256" key="3">
    <source>
        <dbReference type="PROSITE-ProRule" id="PRU00176"/>
    </source>
</evidence>
<feature type="domain" description="RRM" evidence="4">
    <location>
        <begin position="170"/>
        <end position="268"/>
    </location>
</feature>
<dbReference type="AlphaFoldDB" id="A0AAW0LQX3"/>
<dbReference type="GO" id="GO:0003723">
    <property type="term" value="F:RNA binding"/>
    <property type="evidence" value="ECO:0007669"/>
    <property type="project" value="UniProtKB-UniRule"/>
</dbReference>
<dbReference type="PROSITE" id="PS50102">
    <property type="entry name" value="RRM"/>
    <property type="match status" value="1"/>
</dbReference>
<dbReference type="InterPro" id="IPR052941">
    <property type="entry name" value="StomDev_PlantInt_Reg"/>
</dbReference>
<dbReference type="PRINTS" id="PR00019">
    <property type="entry name" value="LEURICHRPT"/>
</dbReference>
<dbReference type="PROSITE" id="PS51450">
    <property type="entry name" value="LRR"/>
    <property type="match status" value="1"/>
</dbReference>
<dbReference type="SUPFAM" id="SSF54928">
    <property type="entry name" value="RNA-binding domain, RBD"/>
    <property type="match status" value="1"/>
</dbReference>
<keyword evidence="5" id="KW-0675">Receptor</keyword>
<evidence type="ECO:0000313" key="5">
    <source>
        <dbReference type="EMBL" id="KAK7853376.1"/>
    </source>
</evidence>
<keyword evidence="6" id="KW-1185">Reference proteome</keyword>
<evidence type="ECO:0000259" key="4">
    <source>
        <dbReference type="PROSITE" id="PS50102"/>
    </source>
</evidence>
<accession>A0AAW0LQX3</accession>
<dbReference type="Pfam" id="PF13855">
    <property type="entry name" value="LRR_8"/>
    <property type="match status" value="2"/>
</dbReference>
<dbReference type="InterPro" id="IPR001611">
    <property type="entry name" value="Leu-rich_rpt"/>
</dbReference>
<dbReference type="Pfam" id="PF00076">
    <property type="entry name" value="RRM_1"/>
    <property type="match status" value="1"/>
</dbReference>
<dbReference type="SMART" id="SM00369">
    <property type="entry name" value="LRR_TYP"/>
    <property type="match status" value="4"/>
</dbReference>
<evidence type="ECO:0000313" key="6">
    <source>
        <dbReference type="Proteomes" id="UP000237347"/>
    </source>
</evidence>
<dbReference type="Proteomes" id="UP000237347">
    <property type="component" value="Unassembled WGS sequence"/>
</dbReference>
<dbReference type="Gene3D" id="3.30.70.330">
    <property type="match status" value="1"/>
</dbReference>
<keyword evidence="1" id="KW-0433">Leucine-rich repeat</keyword>
<dbReference type="InterPro" id="IPR035979">
    <property type="entry name" value="RBD_domain_sf"/>
</dbReference>
<proteinExistence type="predicted"/>
<comment type="caution">
    <text evidence="5">The sequence shown here is derived from an EMBL/GenBank/DDBJ whole genome shotgun (WGS) entry which is preliminary data.</text>
</comment>
<sequence>LLPLSIFDLPNLSVLYLHHNQLVGPLPNHVSGLNLLICLSLSSNFLNGTLPSWLFCLTSLENLHLDHNQFIGEIGEFKCNNSLEHLDLSYNMLQGSIPSTISRLVNLTYLYLSSNNLSIMLDLELLSNLNNLNVLDFSYNNILVSINNNLTFTLPNLEELYLSSCNISEFPIFLRTATNLLNLDLSNNRIHGQTPKWLGALVKVNFLPCFRGGFGAFLWIYRGGYRGKDSGENKGFAFVTFRSAELAPKAIDELNNTEFKIDEQLASEEFIMSLKKKSSKKWQEK</sequence>
<dbReference type="InterPro" id="IPR000504">
    <property type="entry name" value="RRM_dom"/>
</dbReference>
<dbReference type="Gene3D" id="3.80.10.10">
    <property type="entry name" value="Ribonuclease Inhibitor"/>
    <property type="match status" value="2"/>
</dbReference>
<organism evidence="5 6">
    <name type="scientific">Quercus suber</name>
    <name type="common">Cork oak</name>
    <dbReference type="NCBI Taxonomy" id="58331"/>
    <lineage>
        <taxon>Eukaryota</taxon>
        <taxon>Viridiplantae</taxon>
        <taxon>Streptophyta</taxon>
        <taxon>Embryophyta</taxon>
        <taxon>Tracheophyta</taxon>
        <taxon>Spermatophyta</taxon>
        <taxon>Magnoliopsida</taxon>
        <taxon>eudicotyledons</taxon>
        <taxon>Gunneridae</taxon>
        <taxon>Pentapetalae</taxon>
        <taxon>rosids</taxon>
        <taxon>fabids</taxon>
        <taxon>Fagales</taxon>
        <taxon>Fagaceae</taxon>
        <taxon>Quercus</taxon>
    </lineage>
</organism>
<dbReference type="PANTHER" id="PTHR48004">
    <property type="entry name" value="OS01G0149700 PROTEIN"/>
    <property type="match status" value="1"/>
</dbReference>
<dbReference type="Pfam" id="PF00560">
    <property type="entry name" value="LRR_1"/>
    <property type="match status" value="2"/>
</dbReference>
<keyword evidence="3" id="KW-0694">RNA-binding</keyword>
<keyword evidence="2" id="KW-0677">Repeat</keyword>
<feature type="non-terminal residue" evidence="5">
    <location>
        <position position="1"/>
    </location>
</feature>
<dbReference type="InterPro" id="IPR003591">
    <property type="entry name" value="Leu-rich_rpt_typical-subtyp"/>
</dbReference>
<gene>
    <name evidence="5" type="primary">RLP24_2</name>
    <name evidence="5" type="ORF">CFP56_036118</name>
</gene>
<protein>
    <submittedName>
        <fullName evidence="5">Receptor like protein 24</fullName>
    </submittedName>
</protein>
<name>A0AAW0LQX3_QUESU</name>
<dbReference type="InterPro" id="IPR032675">
    <property type="entry name" value="LRR_dom_sf"/>
</dbReference>
<dbReference type="EMBL" id="PKMF04000066">
    <property type="protein sequence ID" value="KAK7853376.1"/>
    <property type="molecule type" value="Genomic_DNA"/>
</dbReference>
<dbReference type="PANTHER" id="PTHR48004:SF59">
    <property type="entry name" value="LEUCINE-RICH REPEAT-CONTAINING N-TERMINAL PLANT-TYPE DOMAIN-CONTAINING PROTEIN"/>
    <property type="match status" value="1"/>
</dbReference>
<evidence type="ECO:0000256" key="1">
    <source>
        <dbReference type="ARBA" id="ARBA00022614"/>
    </source>
</evidence>
<dbReference type="InterPro" id="IPR012677">
    <property type="entry name" value="Nucleotide-bd_a/b_plait_sf"/>
</dbReference>
<reference evidence="5 6" key="1">
    <citation type="journal article" date="2018" name="Sci. Data">
        <title>The draft genome sequence of cork oak.</title>
        <authorList>
            <person name="Ramos A.M."/>
            <person name="Usie A."/>
            <person name="Barbosa P."/>
            <person name="Barros P.M."/>
            <person name="Capote T."/>
            <person name="Chaves I."/>
            <person name="Simoes F."/>
            <person name="Abreu I."/>
            <person name="Carrasquinho I."/>
            <person name="Faro C."/>
            <person name="Guimaraes J.B."/>
            <person name="Mendonca D."/>
            <person name="Nobrega F."/>
            <person name="Rodrigues L."/>
            <person name="Saibo N.J.M."/>
            <person name="Varela M.C."/>
            <person name="Egas C."/>
            <person name="Matos J."/>
            <person name="Miguel C.M."/>
            <person name="Oliveira M.M."/>
            <person name="Ricardo C.P."/>
            <person name="Goncalves S."/>
        </authorList>
    </citation>
    <scope>NUCLEOTIDE SEQUENCE [LARGE SCALE GENOMIC DNA]</scope>
    <source>
        <strain evidence="6">cv. HL8</strain>
    </source>
</reference>